<sequence length="102" mass="11985">MTSSISSTTSNLGNAGLTFWQKTLRKQCRRFEDNSWCEWQEDNMDVDETRVVCLLCNESDETCEGLLSHMKVTFLRQSWLIRMRYISSLSLASHRYIEHKIS</sequence>
<keyword evidence="2" id="KW-1185">Reference proteome</keyword>
<gene>
    <name evidence="1" type="ORF">CYNAS_LOCUS20507</name>
</gene>
<proteinExistence type="predicted"/>
<protein>
    <submittedName>
        <fullName evidence="1">Uncharacterized protein</fullName>
    </submittedName>
</protein>
<dbReference type="EMBL" id="CATQJL010000316">
    <property type="protein sequence ID" value="CAJ0608524.1"/>
    <property type="molecule type" value="Genomic_DNA"/>
</dbReference>
<accession>A0AA36MCY6</accession>
<comment type="caution">
    <text evidence="1">The sequence shown here is derived from an EMBL/GenBank/DDBJ whole genome shotgun (WGS) entry which is preliminary data.</text>
</comment>
<dbReference type="Proteomes" id="UP001176961">
    <property type="component" value="Unassembled WGS sequence"/>
</dbReference>
<evidence type="ECO:0000313" key="1">
    <source>
        <dbReference type="EMBL" id="CAJ0608524.1"/>
    </source>
</evidence>
<name>A0AA36MCY6_CYLNA</name>
<evidence type="ECO:0000313" key="2">
    <source>
        <dbReference type="Proteomes" id="UP001176961"/>
    </source>
</evidence>
<organism evidence="1 2">
    <name type="scientific">Cylicocyclus nassatus</name>
    <name type="common">Nematode worm</name>
    <dbReference type="NCBI Taxonomy" id="53992"/>
    <lineage>
        <taxon>Eukaryota</taxon>
        <taxon>Metazoa</taxon>
        <taxon>Ecdysozoa</taxon>
        <taxon>Nematoda</taxon>
        <taxon>Chromadorea</taxon>
        <taxon>Rhabditida</taxon>
        <taxon>Rhabditina</taxon>
        <taxon>Rhabditomorpha</taxon>
        <taxon>Strongyloidea</taxon>
        <taxon>Strongylidae</taxon>
        <taxon>Cylicocyclus</taxon>
    </lineage>
</organism>
<dbReference type="AlphaFoldDB" id="A0AA36MCY6"/>
<reference evidence="1" key="1">
    <citation type="submission" date="2023-07" db="EMBL/GenBank/DDBJ databases">
        <authorList>
            <consortium name="CYATHOMIX"/>
        </authorList>
    </citation>
    <scope>NUCLEOTIDE SEQUENCE</scope>
    <source>
        <strain evidence="1">N/A</strain>
    </source>
</reference>